<dbReference type="GO" id="GO:0006487">
    <property type="term" value="P:protein N-linked glycosylation"/>
    <property type="evidence" value="ECO:0007669"/>
    <property type="project" value="TreeGrafter"/>
</dbReference>
<feature type="transmembrane region" description="Helical" evidence="1">
    <location>
        <begin position="92"/>
        <end position="112"/>
    </location>
</feature>
<reference evidence="2 3" key="1">
    <citation type="journal article" date="2018" name="Nat. Ecol. Evol.">
        <title>Pezizomycetes genomes reveal the molecular basis of ectomycorrhizal truffle lifestyle.</title>
        <authorList>
            <person name="Murat C."/>
            <person name="Payen T."/>
            <person name="Noel B."/>
            <person name="Kuo A."/>
            <person name="Morin E."/>
            <person name="Chen J."/>
            <person name="Kohler A."/>
            <person name="Krizsan K."/>
            <person name="Balestrini R."/>
            <person name="Da Silva C."/>
            <person name="Montanini B."/>
            <person name="Hainaut M."/>
            <person name="Levati E."/>
            <person name="Barry K.W."/>
            <person name="Belfiori B."/>
            <person name="Cichocki N."/>
            <person name="Clum A."/>
            <person name="Dockter R.B."/>
            <person name="Fauchery L."/>
            <person name="Guy J."/>
            <person name="Iotti M."/>
            <person name="Le Tacon F."/>
            <person name="Lindquist E.A."/>
            <person name="Lipzen A."/>
            <person name="Malagnac F."/>
            <person name="Mello A."/>
            <person name="Molinier V."/>
            <person name="Miyauchi S."/>
            <person name="Poulain J."/>
            <person name="Riccioni C."/>
            <person name="Rubini A."/>
            <person name="Sitrit Y."/>
            <person name="Splivallo R."/>
            <person name="Traeger S."/>
            <person name="Wang M."/>
            <person name="Zifcakova L."/>
            <person name="Wipf D."/>
            <person name="Zambonelli A."/>
            <person name="Paolocci F."/>
            <person name="Nowrousian M."/>
            <person name="Ottonello S."/>
            <person name="Baldrian P."/>
            <person name="Spatafora J.W."/>
            <person name="Henrissat B."/>
            <person name="Nagy L.G."/>
            <person name="Aury J.M."/>
            <person name="Wincker P."/>
            <person name="Grigoriev I.V."/>
            <person name="Bonfante P."/>
            <person name="Martin F.M."/>
        </authorList>
    </citation>
    <scope>NUCLEOTIDE SEQUENCE [LARGE SCALE GENOMIC DNA]</scope>
    <source>
        <strain evidence="2 3">ATCC MYA-4762</strain>
    </source>
</reference>
<organism evidence="2 3">
    <name type="scientific">Terfezia boudieri ATCC MYA-4762</name>
    <dbReference type="NCBI Taxonomy" id="1051890"/>
    <lineage>
        <taxon>Eukaryota</taxon>
        <taxon>Fungi</taxon>
        <taxon>Dikarya</taxon>
        <taxon>Ascomycota</taxon>
        <taxon>Pezizomycotina</taxon>
        <taxon>Pezizomycetes</taxon>
        <taxon>Pezizales</taxon>
        <taxon>Pezizaceae</taxon>
        <taxon>Terfezia</taxon>
    </lineage>
</organism>
<gene>
    <name evidence="2" type="ORF">L211DRAFT_225081</name>
</gene>
<keyword evidence="1" id="KW-1133">Transmembrane helix</keyword>
<dbReference type="OrthoDB" id="2139606at2759"/>
<evidence type="ECO:0000313" key="2">
    <source>
        <dbReference type="EMBL" id="RPB23834.1"/>
    </source>
</evidence>
<protein>
    <submittedName>
        <fullName evidence="2">Uncharacterized protein</fullName>
    </submittedName>
</protein>
<dbReference type="Pfam" id="PF12326">
    <property type="entry name" value="EOS1"/>
    <property type="match status" value="1"/>
</dbReference>
<dbReference type="GO" id="GO:0005789">
    <property type="term" value="C:endoplasmic reticulum membrane"/>
    <property type="evidence" value="ECO:0007669"/>
    <property type="project" value="InterPro"/>
</dbReference>
<keyword evidence="1" id="KW-0472">Membrane</keyword>
<dbReference type="PANTHER" id="PTHR28147">
    <property type="entry name" value="N-GLYCOSYLATION PROTEIN EOS1"/>
    <property type="match status" value="1"/>
</dbReference>
<evidence type="ECO:0000313" key="3">
    <source>
        <dbReference type="Proteomes" id="UP000267821"/>
    </source>
</evidence>
<dbReference type="InterPro" id="IPR021100">
    <property type="entry name" value="N-glycosylation_EOS1"/>
</dbReference>
<dbReference type="InParanoid" id="A0A3N4LLR4"/>
<feature type="transmembrane region" description="Helical" evidence="1">
    <location>
        <begin position="62"/>
        <end position="80"/>
    </location>
</feature>
<keyword evidence="3" id="KW-1185">Reference proteome</keyword>
<dbReference type="PANTHER" id="PTHR28147:SF1">
    <property type="entry name" value="N-GLYCOSYLATION PROTEIN EOS1"/>
    <property type="match status" value="1"/>
</dbReference>
<sequence>MEVQCCLSAYFSFLFIDSMMLRWLIYYTPWATLVRLVSICTINVYITSWILTLAGTTMNPRMLLPAWIFIACVLITAYYITQRNIKVVRSIYNPIAIFIAVACFVSMSVLLIELHSCMGGVSLARSVYKIQHGPLEEGHEDF</sequence>
<dbReference type="Proteomes" id="UP000267821">
    <property type="component" value="Unassembled WGS sequence"/>
</dbReference>
<dbReference type="EMBL" id="ML121544">
    <property type="protein sequence ID" value="RPB23834.1"/>
    <property type="molecule type" value="Genomic_DNA"/>
</dbReference>
<dbReference type="AlphaFoldDB" id="A0A3N4LLR4"/>
<dbReference type="GO" id="GO:0034599">
    <property type="term" value="P:cellular response to oxidative stress"/>
    <property type="evidence" value="ECO:0007669"/>
    <property type="project" value="InterPro"/>
</dbReference>
<evidence type="ECO:0000256" key="1">
    <source>
        <dbReference type="SAM" id="Phobius"/>
    </source>
</evidence>
<feature type="transmembrane region" description="Helical" evidence="1">
    <location>
        <begin position="33"/>
        <end position="55"/>
    </location>
</feature>
<keyword evidence="1" id="KW-0812">Transmembrane</keyword>
<accession>A0A3N4LLR4</accession>
<feature type="transmembrane region" description="Helical" evidence="1">
    <location>
        <begin position="7"/>
        <end position="27"/>
    </location>
</feature>
<name>A0A3N4LLR4_9PEZI</name>
<proteinExistence type="predicted"/>